<proteinExistence type="predicted"/>
<dbReference type="Proteomes" id="UP001187192">
    <property type="component" value="Unassembled WGS sequence"/>
</dbReference>
<reference evidence="1" key="1">
    <citation type="submission" date="2023-07" db="EMBL/GenBank/DDBJ databases">
        <title>draft genome sequence of fig (Ficus carica).</title>
        <authorList>
            <person name="Takahashi T."/>
            <person name="Nishimura K."/>
        </authorList>
    </citation>
    <scope>NUCLEOTIDE SEQUENCE</scope>
</reference>
<organism evidence="1 2">
    <name type="scientific">Ficus carica</name>
    <name type="common">Common fig</name>
    <dbReference type="NCBI Taxonomy" id="3494"/>
    <lineage>
        <taxon>Eukaryota</taxon>
        <taxon>Viridiplantae</taxon>
        <taxon>Streptophyta</taxon>
        <taxon>Embryophyta</taxon>
        <taxon>Tracheophyta</taxon>
        <taxon>Spermatophyta</taxon>
        <taxon>Magnoliopsida</taxon>
        <taxon>eudicotyledons</taxon>
        <taxon>Gunneridae</taxon>
        <taxon>Pentapetalae</taxon>
        <taxon>rosids</taxon>
        <taxon>fabids</taxon>
        <taxon>Rosales</taxon>
        <taxon>Moraceae</taxon>
        <taxon>Ficeae</taxon>
        <taxon>Ficus</taxon>
    </lineage>
</organism>
<gene>
    <name evidence="1" type="ORF">TIFTF001_002435</name>
</gene>
<name>A0AA88CS70_FICCA</name>
<evidence type="ECO:0000313" key="1">
    <source>
        <dbReference type="EMBL" id="GMN29440.1"/>
    </source>
</evidence>
<protein>
    <submittedName>
        <fullName evidence="1">Uncharacterized protein</fullName>
    </submittedName>
</protein>
<evidence type="ECO:0000313" key="2">
    <source>
        <dbReference type="Proteomes" id="UP001187192"/>
    </source>
</evidence>
<dbReference type="EMBL" id="BTGU01000002">
    <property type="protein sequence ID" value="GMN29440.1"/>
    <property type="molecule type" value="Genomic_DNA"/>
</dbReference>
<comment type="caution">
    <text evidence="1">The sequence shown here is derived from an EMBL/GenBank/DDBJ whole genome shotgun (WGS) entry which is preliminary data.</text>
</comment>
<sequence>MAPWRIVLFGVVWRVTKWLGILLLARTFFRSNNASPTVVAAMSSLIIPRCCAYLFDAFIRVWEEILCSKRNELKPCASELPRIEAEIW</sequence>
<accession>A0AA88CS70</accession>
<dbReference type="AlphaFoldDB" id="A0AA88CS70"/>
<keyword evidence="2" id="KW-1185">Reference proteome</keyword>